<reference evidence="15 16" key="1">
    <citation type="submission" date="2016-10" db="EMBL/GenBank/DDBJ databases">
        <authorList>
            <person name="de Groot N.N."/>
        </authorList>
    </citation>
    <scope>NUCLEOTIDE SEQUENCE [LARGE SCALE GENOMIC DNA]</scope>
    <source>
        <strain evidence="15 16">CGMCC 4.1877</strain>
    </source>
</reference>
<dbReference type="InterPro" id="IPR036640">
    <property type="entry name" value="ABC1_TM_sf"/>
</dbReference>
<keyword evidence="4" id="KW-0997">Cell inner membrane</keyword>
<dbReference type="PROSITE" id="PS00211">
    <property type="entry name" value="ABC_TRANSPORTER_1"/>
    <property type="match status" value="2"/>
</dbReference>
<feature type="transmembrane region" description="Helical" evidence="12">
    <location>
        <begin position="664"/>
        <end position="686"/>
    </location>
</feature>
<dbReference type="SUPFAM" id="SSF52540">
    <property type="entry name" value="P-loop containing nucleoside triphosphate hydrolases"/>
    <property type="match status" value="2"/>
</dbReference>
<dbReference type="FunFam" id="3.40.50.300:FF:001001">
    <property type="entry name" value="Multidrug ABC transporter ATP-binding protein"/>
    <property type="match status" value="1"/>
</dbReference>
<evidence type="ECO:0000256" key="9">
    <source>
        <dbReference type="ARBA" id="ARBA00023136"/>
    </source>
</evidence>
<feature type="transmembrane region" description="Helical" evidence="12">
    <location>
        <begin position="798"/>
        <end position="818"/>
    </location>
</feature>
<evidence type="ECO:0000256" key="10">
    <source>
        <dbReference type="ARBA" id="ARBA00023455"/>
    </source>
</evidence>
<sequence>MRSEVPPPSIGAVLRRRRPALAVAAVLSVVSAGAGLAPYVAVYLVAVEPFGGTSPDTGAVAAIAGWTAAALLVKAVAGAASGHVAHIAAYAALADLRRALVGRFDRIPLSRVTGRSAGELKKTLHDDVEQLEEALAHGVPDVAAAAAVPVATTALLLAVDWRLGLLALLALLVVLVIGGVASAMARASSHEQAASLAEMNVAVLSYLRGMKVVRTFRRAGGADEQLIGILDRAVRAGDAPLRSPARWLVAMMTAAFGLPVALLIPAAGLGVAGGGVDVATLTLFLLLGLGYATPLLAFVGTLATLGQRVQTASAGVAALLAEPDLPAPARPRVPRPGPDGLDVTFSGVGFGYDPQRPVLSGVDLHVPAGRVLALVGPTGAGKSTLARLVARFADVDTGAVRIGGVDVRDIAPDELGRIVSVVAQDDHVFDASVRENIRIGRPDASDAEVDEAGRRARVDEFADTLPDGWDTVLGAAGGRLSGGQRQRISVARALLKASPVVLLDEATAFLDAENQAATTAAVRELARGRTVLVIAHRLDTVVDADRVVVVDDGAVAASGTHTELLAGSPRYRALWTAFTEGAGWALQGGGEVAPVPRTAPAPAGRAAAPAPAPLESGDPDGPAWAAAAASIVRPGLGGLDFGRQWTALLGRWWPRLRRRGLGRLVLEGLFRGAPVAAVYLVLVAAVEGSVTTQFVGAVTGVLAVLLVGRVFASNAANQVVWRIATRAKVDLQLSMLERLRAVPLGALDRLDTGRIATTVTDDTVMIDFQNTPQQIAGALLTPLYAAVVLLVIDWRLALATLAGVPLFVLCTVLSDRAFRRVMAPMGEARARATSRLLDHVQGSPVLRAYPGSAIAGRYGAAVEELRSASVAMSVRALPAVALGSVALELGLVALIVVGAGLYGAGAIPAATLLLFLVLYQPLGELAALTGYRRTQQQIARRIATIWEEPVLREPGIPAVPHGADVELRAAGFRYGAGTGGLDGVSLRAEAGAVTALVGPSGAGKSTVANLVARFWDVDSGAVLLGGADVRDLGSAGVAALVTTVFQDVYLFPGTIRDNVALGRPDATDAEVAEALDAAQCTEFVDRLPHGAGTVIGEGGADLSGGQRQRLSIARALLADAPVLVLDEAVASVDAETEVRIQRALSRLARGRTVIVVAHRLSTIRDADRIVVLDDGRVDAAGTHDELVASSPVYRRLLAASAVPAAAS</sequence>
<dbReference type="InterPro" id="IPR027417">
    <property type="entry name" value="P-loop_NTPase"/>
</dbReference>
<keyword evidence="2" id="KW-0813">Transport</keyword>
<dbReference type="Gene3D" id="3.40.50.300">
    <property type="entry name" value="P-loop containing nucleotide triphosphate hydrolases"/>
    <property type="match status" value="2"/>
</dbReference>
<evidence type="ECO:0000256" key="3">
    <source>
        <dbReference type="ARBA" id="ARBA00022475"/>
    </source>
</evidence>
<dbReference type="AlphaFoldDB" id="A0A1I4T2B6"/>
<keyword evidence="16" id="KW-1185">Reference proteome</keyword>
<protein>
    <submittedName>
        <fullName evidence="15">ATP-binding cassette, subfamily B</fullName>
    </submittedName>
</protein>
<dbReference type="InterPro" id="IPR017871">
    <property type="entry name" value="ABC_transporter-like_CS"/>
</dbReference>
<dbReference type="SMART" id="SM00382">
    <property type="entry name" value="AAA"/>
    <property type="match status" value="2"/>
</dbReference>
<feature type="transmembrane region" description="Helical" evidence="12">
    <location>
        <begin position="142"/>
        <end position="159"/>
    </location>
</feature>
<dbReference type="GO" id="GO:0005886">
    <property type="term" value="C:plasma membrane"/>
    <property type="evidence" value="ECO:0007669"/>
    <property type="project" value="UniProtKB-SubCell"/>
</dbReference>
<dbReference type="Proteomes" id="UP000199614">
    <property type="component" value="Unassembled WGS sequence"/>
</dbReference>
<evidence type="ECO:0000256" key="4">
    <source>
        <dbReference type="ARBA" id="ARBA00022519"/>
    </source>
</evidence>
<gene>
    <name evidence="15" type="ORF">SAMN05216207_100265</name>
</gene>
<dbReference type="PANTHER" id="PTHR24221">
    <property type="entry name" value="ATP-BINDING CASSETTE SUB-FAMILY B"/>
    <property type="match status" value="1"/>
</dbReference>
<evidence type="ECO:0000256" key="11">
    <source>
        <dbReference type="SAM" id="MobiDB-lite"/>
    </source>
</evidence>
<evidence type="ECO:0000259" key="14">
    <source>
        <dbReference type="PROSITE" id="PS50929"/>
    </source>
</evidence>
<feature type="region of interest" description="Disordered" evidence="11">
    <location>
        <begin position="596"/>
        <end position="621"/>
    </location>
</feature>
<dbReference type="Gene3D" id="1.20.1560.10">
    <property type="entry name" value="ABC transporter type 1, transmembrane domain"/>
    <property type="match status" value="2"/>
</dbReference>
<dbReference type="Pfam" id="PF00005">
    <property type="entry name" value="ABC_tran"/>
    <property type="match status" value="2"/>
</dbReference>
<evidence type="ECO:0000313" key="15">
    <source>
        <dbReference type="EMBL" id="SFM70882.1"/>
    </source>
</evidence>
<feature type="domain" description="ABC transmembrane type-1" evidence="14">
    <location>
        <begin position="22"/>
        <end position="307"/>
    </location>
</feature>
<dbReference type="InterPro" id="IPR003593">
    <property type="entry name" value="AAA+_ATPase"/>
</dbReference>
<keyword evidence="5 12" id="KW-0812">Transmembrane</keyword>
<dbReference type="GO" id="GO:0140359">
    <property type="term" value="F:ABC-type transporter activity"/>
    <property type="evidence" value="ECO:0007669"/>
    <property type="project" value="InterPro"/>
</dbReference>
<feature type="transmembrane region" description="Helical" evidence="12">
    <location>
        <begin position="247"/>
        <end position="272"/>
    </location>
</feature>
<feature type="transmembrane region" description="Helical" evidence="12">
    <location>
        <begin position="692"/>
        <end position="712"/>
    </location>
</feature>
<feature type="domain" description="ABC transporter" evidence="13">
    <location>
        <begin position="965"/>
        <end position="1199"/>
    </location>
</feature>
<dbReference type="PROSITE" id="PS50893">
    <property type="entry name" value="ABC_TRANSPORTER_2"/>
    <property type="match status" value="2"/>
</dbReference>
<dbReference type="InterPro" id="IPR039421">
    <property type="entry name" value="Type_1_exporter"/>
</dbReference>
<evidence type="ECO:0000256" key="1">
    <source>
        <dbReference type="ARBA" id="ARBA00004429"/>
    </source>
</evidence>
<feature type="transmembrane region" description="Helical" evidence="12">
    <location>
        <begin position="876"/>
        <end position="901"/>
    </location>
</feature>
<feature type="domain" description="ABC transporter" evidence="13">
    <location>
        <begin position="343"/>
        <end position="577"/>
    </location>
</feature>
<comment type="subcellular location">
    <subcellularLocation>
        <location evidence="1">Cell inner membrane</location>
        <topology evidence="1">Multi-pass membrane protein</topology>
    </subcellularLocation>
</comment>
<dbReference type="FunFam" id="3.40.50.300:FF:000221">
    <property type="entry name" value="Multidrug ABC transporter ATP-binding protein"/>
    <property type="match status" value="1"/>
</dbReference>
<name>A0A1I4T2B6_PSUAM</name>
<evidence type="ECO:0000256" key="5">
    <source>
        <dbReference type="ARBA" id="ARBA00022692"/>
    </source>
</evidence>
<dbReference type="GO" id="GO:0005524">
    <property type="term" value="F:ATP binding"/>
    <property type="evidence" value="ECO:0007669"/>
    <property type="project" value="UniProtKB-KW"/>
</dbReference>
<keyword evidence="9 12" id="KW-0472">Membrane</keyword>
<comment type="similarity">
    <text evidence="10">Belongs to the ABC transporter superfamily. Siderophore-Fe(3+) uptake transporter (SIUT) (TC 3.A.1.21) family.</text>
</comment>
<dbReference type="PROSITE" id="PS50929">
    <property type="entry name" value="ABC_TM1F"/>
    <property type="match status" value="2"/>
</dbReference>
<evidence type="ECO:0000256" key="8">
    <source>
        <dbReference type="ARBA" id="ARBA00022989"/>
    </source>
</evidence>
<feature type="transmembrane region" description="Helical" evidence="12">
    <location>
        <begin position="21"/>
        <end position="46"/>
    </location>
</feature>
<feature type="transmembrane region" description="Helical" evidence="12">
    <location>
        <begin position="165"/>
        <end position="185"/>
    </location>
</feature>
<dbReference type="GO" id="GO:0016887">
    <property type="term" value="F:ATP hydrolysis activity"/>
    <property type="evidence" value="ECO:0007669"/>
    <property type="project" value="InterPro"/>
</dbReference>
<proteinExistence type="inferred from homology"/>
<accession>A0A1I4T2B6</accession>
<dbReference type="SUPFAM" id="SSF90123">
    <property type="entry name" value="ABC transporter transmembrane region"/>
    <property type="match status" value="2"/>
</dbReference>
<evidence type="ECO:0000256" key="6">
    <source>
        <dbReference type="ARBA" id="ARBA00022741"/>
    </source>
</evidence>
<dbReference type="STRING" id="260086.SAMN05216207_100265"/>
<evidence type="ECO:0000259" key="13">
    <source>
        <dbReference type="PROSITE" id="PS50893"/>
    </source>
</evidence>
<feature type="transmembrane region" description="Helical" evidence="12">
    <location>
        <begin position="907"/>
        <end position="931"/>
    </location>
</feature>
<feature type="transmembrane region" description="Helical" evidence="12">
    <location>
        <begin position="58"/>
        <end position="77"/>
    </location>
</feature>
<keyword evidence="8 12" id="KW-1133">Transmembrane helix</keyword>
<evidence type="ECO:0000313" key="16">
    <source>
        <dbReference type="Proteomes" id="UP000199614"/>
    </source>
</evidence>
<evidence type="ECO:0000256" key="12">
    <source>
        <dbReference type="SAM" id="Phobius"/>
    </source>
</evidence>
<keyword evidence="3" id="KW-1003">Cell membrane</keyword>
<keyword evidence="7 15" id="KW-0067">ATP-binding</keyword>
<dbReference type="CDD" id="cd07346">
    <property type="entry name" value="ABC_6TM_exporters"/>
    <property type="match status" value="1"/>
</dbReference>
<dbReference type="OrthoDB" id="9806127at2"/>
<dbReference type="RefSeq" id="WP_093336784.1">
    <property type="nucleotide sequence ID" value="NZ_FOUY01000002.1"/>
</dbReference>
<evidence type="ECO:0000256" key="7">
    <source>
        <dbReference type="ARBA" id="ARBA00022840"/>
    </source>
</evidence>
<keyword evidence="6" id="KW-0547">Nucleotide-binding</keyword>
<evidence type="ECO:0000256" key="2">
    <source>
        <dbReference type="ARBA" id="ARBA00022448"/>
    </source>
</evidence>
<dbReference type="InterPro" id="IPR003439">
    <property type="entry name" value="ABC_transporter-like_ATP-bd"/>
</dbReference>
<feature type="transmembrane region" description="Helical" evidence="12">
    <location>
        <begin position="775"/>
        <end position="792"/>
    </location>
</feature>
<feature type="compositionally biased region" description="Low complexity" evidence="11">
    <location>
        <begin position="596"/>
        <end position="609"/>
    </location>
</feature>
<organism evidence="15 16">
    <name type="scientific">Pseudonocardia ammonioxydans</name>
    <dbReference type="NCBI Taxonomy" id="260086"/>
    <lineage>
        <taxon>Bacteria</taxon>
        <taxon>Bacillati</taxon>
        <taxon>Actinomycetota</taxon>
        <taxon>Actinomycetes</taxon>
        <taxon>Pseudonocardiales</taxon>
        <taxon>Pseudonocardiaceae</taxon>
        <taxon>Pseudonocardia</taxon>
    </lineage>
</organism>
<feature type="domain" description="ABC transmembrane type-1" evidence="14">
    <location>
        <begin position="682"/>
        <end position="918"/>
    </location>
</feature>
<feature type="transmembrane region" description="Helical" evidence="12">
    <location>
        <begin position="278"/>
        <end position="299"/>
    </location>
</feature>
<dbReference type="PANTHER" id="PTHR24221:SF654">
    <property type="entry name" value="ATP-BINDING CASSETTE SUB-FAMILY B MEMBER 6"/>
    <property type="match status" value="1"/>
</dbReference>
<dbReference type="InterPro" id="IPR011527">
    <property type="entry name" value="ABC1_TM_dom"/>
</dbReference>
<dbReference type="EMBL" id="FOUY01000002">
    <property type="protein sequence ID" value="SFM70882.1"/>
    <property type="molecule type" value="Genomic_DNA"/>
</dbReference>
<dbReference type="Pfam" id="PF00664">
    <property type="entry name" value="ABC_membrane"/>
    <property type="match status" value="2"/>
</dbReference>